<dbReference type="SUPFAM" id="SSF46894">
    <property type="entry name" value="C-terminal effector domain of the bipartite response regulators"/>
    <property type="match status" value="1"/>
</dbReference>
<dbReference type="EMBL" id="VDGT01000012">
    <property type="protein sequence ID" value="TNM28732.1"/>
    <property type="molecule type" value="Genomic_DNA"/>
</dbReference>
<keyword evidence="5" id="KW-1185">Reference proteome</keyword>
<organism evidence="4 5">
    <name type="scientific">Streptomyces sedi</name>
    <dbReference type="NCBI Taxonomy" id="555059"/>
    <lineage>
        <taxon>Bacteria</taxon>
        <taxon>Bacillati</taxon>
        <taxon>Actinomycetota</taxon>
        <taxon>Actinomycetes</taxon>
        <taxon>Kitasatosporales</taxon>
        <taxon>Streptomycetaceae</taxon>
        <taxon>Streptomyces</taxon>
    </lineage>
</organism>
<dbReference type="InterPro" id="IPR027417">
    <property type="entry name" value="P-loop_NTPase"/>
</dbReference>
<sequence length="998" mass="105275">MSSQLRVRAAELVGRDAELAAVAATLRDAAGGRGGTVFVSGEPGIGKTRLAAGALELACGAGMAVLRGRCTTVGPAVPFRPLTEALLALARTGEAPPAEVLGPYLPVLGRLVPEWSTGGDCDDSPVVLAEAVLRLASARGRGRGCLLVVDDLQDADPETLAVMEYLAANVAAAPVALLSTVRSTPSAARELTEAVARRGEALSLPLGRLGEAEVHAFTAGCLGVPAVSLPREVSAEVFADSHGIPFVAEELVRSMIAGGRLAADGDGDGWRLVPTERPGVPVSWVRVVAERAERLGPGGVRALSVAAVLGRAFPLSVLRRCAGLPEETLLTAVRAALAEGLLQPDEEHGHDWYAFAHPLAEEALLSLLGPADRTALSALAAEAVAELYPGLPGTWCLLAARLRRHAGEPGAAAGHYLEVARRALAGSGPGTAITVVDEALAMLGDAPFAPVGPGVHRPLLETLLLALADDGRFDRAVEVAERLRRADLAAPPGADAARRVELHVRLAWAAEVAGRWQEGLAQVAEARALLPPDAGGAETAGIDAVEAYLTVSDTRPGHIAHSARLARRAIDGAWLREDPALACQAWYAVGAAGRGRSLAASDRCFRETLRIATTHELNGWRAHGLWGLGGNAWLAEAGTDALTYAWHEALRTGCVGLAHHAGALLALDAALRSDFARAERLVDGALDETRRLKLRSVTRYLLMVRAVVAAHRGRRAGMRAALAEFRAGGGEGSMEAPLARGLGELFCALLEEDRPRATRLAASVTAVVRADEEEFFHLTGPHGLVLLLDVLDGRAGRAEWERVTAGQAGRLRWNRQFGGLALAVLEGREGHAERAEAALREAWSDAEPFPVARWLGTRLVAQAALADGWGEPRLWLAEAEEYFHRAGVIAVAGACRSLLRGVGVVVRQRRAGTDRIPEPLRAMGLTAREYDVFRLLVDRLGNKALAARLHLSARTVEKHVASLLSKTGTGDRDRLCDFAADFLSSRARAEERSEAGSP</sequence>
<dbReference type="PANTHER" id="PTHR16305">
    <property type="entry name" value="TESTICULAR SOLUBLE ADENYLYL CYCLASE"/>
    <property type="match status" value="1"/>
</dbReference>
<evidence type="ECO:0000313" key="5">
    <source>
        <dbReference type="Proteomes" id="UP000311713"/>
    </source>
</evidence>
<evidence type="ECO:0000313" key="4">
    <source>
        <dbReference type="EMBL" id="TNM28732.1"/>
    </source>
</evidence>
<dbReference type="PANTHER" id="PTHR16305:SF35">
    <property type="entry name" value="TRANSCRIPTIONAL ACTIVATOR DOMAIN"/>
    <property type="match status" value="1"/>
</dbReference>
<comment type="caution">
    <text evidence="4">The sequence shown here is derived from an EMBL/GenBank/DDBJ whole genome shotgun (WGS) entry which is preliminary data.</text>
</comment>
<dbReference type="GO" id="GO:0004016">
    <property type="term" value="F:adenylate cyclase activity"/>
    <property type="evidence" value="ECO:0007669"/>
    <property type="project" value="TreeGrafter"/>
</dbReference>
<dbReference type="SUPFAM" id="SSF52540">
    <property type="entry name" value="P-loop containing nucleoside triphosphate hydrolases"/>
    <property type="match status" value="1"/>
</dbReference>
<keyword evidence="2" id="KW-0067">ATP-binding</keyword>
<dbReference type="SMART" id="SM00421">
    <property type="entry name" value="HTH_LUXR"/>
    <property type="match status" value="1"/>
</dbReference>
<dbReference type="GO" id="GO:0005524">
    <property type="term" value="F:ATP binding"/>
    <property type="evidence" value="ECO:0007669"/>
    <property type="project" value="UniProtKB-KW"/>
</dbReference>
<dbReference type="Pfam" id="PF00196">
    <property type="entry name" value="GerE"/>
    <property type="match status" value="1"/>
</dbReference>
<feature type="domain" description="HTH luxR-type" evidence="3">
    <location>
        <begin position="922"/>
        <end position="979"/>
    </location>
</feature>
<dbReference type="InterPro" id="IPR041664">
    <property type="entry name" value="AAA_16"/>
</dbReference>
<dbReference type="Pfam" id="PF13191">
    <property type="entry name" value="AAA_16"/>
    <property type="match status" value="1"/>
</dbReference>
<dbReference type="GO" id="GO:0006355">
    <property type="term" value="P:regulation of DNA-templated transcription"/>
    <property type="evidence" value="ECO:0007669"/>
    <property type="project" value="InterPro"/>
</dbReference>
<dbReference type="RefSeq" id="WP_139646154.1">
    <property type="nucleotide sequence ID" value="NZ_BAAAZS010000043.1"/>
</dbReference>
<dbReference type="Proteomes" id="UP000311713">
    <property type="component" value="Unassembled WGS sequence"/>
</dbReference>
<accession>A0A5C4UYS3</accession>
<keyword evidence="1" id="KW-0547">Nucleotide-binding</keyword>
<dbReference type="AlphaFoldDB" id="A0A5C4UYS3"/>
<dbReference type="Gene3D" id="1.10.10.10">
    <property type="entry name" value="Winged helix-like DNA-binding domain superfamily/Winged helix DNA-binding domain"/>
    <property type="match status" value="1"/>
</dbReference>
<dbReference type="Gene3D" id="3.40.50.300">
    <property type="entry name" value="P-loop containing nucleotide triphosphate hydrolases"/>
    <property type="match status" value="1"/>
</dbReference>
<evidence type="ECO:0000256" key="1">
    <source>
        <dbReference type="ARBA" id="ARBA00022741"/>
    </source>
</evidence>
<protein>
    <submittedName>
        <fullName evidence="4">LuxR family transcriptional regulator</fullName>
    </submittedName>
</protein>
<dbReference type="CDD" id="cd06170">
    <property type="entry name" value="LuxR_C_like"/>
    <property type="match status" value="1"/>
</dbReference>
<dbReference type="OrthoDB" id="5378762at2"/>
<evidence type="ECO:0000256" key="2">
    <source>
        <dbReference type="ARBA" id="ARBA00022840"/>
    </source>
</evidence>
<dbReference type="InterPro" id="IPR016032">
    <property type="entry name" value="Sig_transdc_resp-reg_C-effctor"/>
</dbReference>
<dbReference type="GO" id="GO:0005737">
    <property type="term" value="C:cytoplasm"/>
    <property type="evidence" value="ECO:0007669"/>
    <property type="project" value="TreeGrafter"/>
</dbReference>
<evidence type="ECO:0000259" key="3">
    <source>
        <dbReference type="SMART" id="SM00421"/>
    </source>
</evidence>
<gene>
    <name evidence="4" type="ORF">FH715_16965</name>
</gene>
<proteinExistence type="predicted"/>
<dbReference type="GO" id="GO:0003677">
    <property type="term" value="F:DNA binding"/>
    <property type="evidence" value="ECO:0007669"/>
    <property type="project" value="InterPro"/>
</dbReference>
<reference evidence="4 5" key="1">
    <citation type="submission" date="2019-06" db="EMBL/GenBank/DDBJ databases">
        <title>Draft genome of Streptomyces sedi sp. JCM16909.</title>
        <authorList>
            <person name="Klykleung N."/>
            <person name="Tanasupawat S."/>
            <person name="Kudo T."/>
            <person name="Yuki M."/>
            <person name="Ohkuma M."/>
        </authorList>
    </citation>
    <scope>NUCLEOTIDE SEQUENCE [LARGE SCALE GENOMIC DNA]</scope>
    <source>
        <strain evidence="4 5">JCM 16909</strain>
    </source>
</reference>
<name>A0A5C4UYS3_9ACTN</name>
<dbReference type="InterPro" id="IPR036388">
    <property type="entry name" value="WH-like_DNA-bd_sf"/>
</dbReference>
<dbReference type="InterPro" id="IPR000792">
    <property type="entry name" value="Tscrpt_reg_LuxR_C"/>
</dbReference>